<name>A0A7R9CUE8_TIMCR</name>
<feature type="region of interest" description="Disordered" evidence="1">
    <location>
        <begin position="222"/>
        <end position="242"/>
    </location>
</feature>
<keyword evidence="2" id="KW-0812">Transmembrane</keyword>
<feature type="transmembrane region" description="Helical" evidence="2">
    <location>
        <begin position="67"/>
        <end position="92"/>
    </location>
</feature>
<proteinExistence type="predicted"/>
<evidence type="ECO:0000256" key="2">
    <source>
        <dbReference type="SAM" id="Phobius"/>
    </source>
</evidence>
<sequence length="455" mass="51000">MEIYLHLRGGRVENHLGKTTLSTSNRDSNFILSVIGGIVYYENDALVHVATEEEKGVIGWLRRKWPLILGAFLVLFLMWLMLVIGALIGAALCDPANRNRSCGGRLFAAVMSSTHIVRITFESASLYLDRKFQKFCNNFIKTFMLFRTCSLLYDHWSRPSEGRSVRNGIALICTVLIKRERNFRSSGASTALNLALCIVLTMLSPGIGKVELEEVNPHLRGGRVENHLGKTTPSSPNRNSNLDLPVLSSRAQHDKCVSQLRHRGGQDSSLELPIIGKMDKAKLTSSQCPQMEALAFFYHCLLFPVQITQPPSTLEWNPPRWRSWLTRLSCLARLLRTGRSRVAICWNAISTVSCPDRLESSSKNEGLVNKEGIREWCNTCLEKLFHVDPLRSGRNHKVSENSSRVGHLCGLVVIGSGYGPRGPGFDSRCVQIICKAVGLERARFNLEWINKVLLE</sequence>
<protein>
    <submittedName>
        <fullName evidence="3">Uncharacterized protein</fullName>
    </submittedName>
</protein>
<evidence type="ECO:0000256" key="1">
    <source>
        <dbReference type="SAM" id="MobiDB-lite"/>
    </source>
</evidence>
<dbReference type="EMBL" id="OC318619">
    <property type="protein sequence ID" value="CAD7402706.1"/>
    <property type="molecule type" value="Genomic_DNA"/>
</dbReference>
<reference evidence="3" key="1">
    <citation type="submission" date="2020-11" db="EMBL/GenBank/DDBJ databases">
        <authorList>
            <person name="Tran Van P."/>
        </authorList>
    </citation>
    <scope>NUCLEOTIDE SEQUENCE</scope>
</reference>
<accession>A0A7R9CUE8</accession>
<keyword evidence="2" id="KW-0472">Membrane</keyword>
<keyword evidence="2" id="KW-1133">Transmembrane helix</keyword>
<organism evidence="3">
    <name type="scientific">Timema cristinae</name>
    <name type="common">Walking stick</name>
    <dbReference type="NCBI Taxonomy" id="61476"/>
    <lineage>
        <taxon>Eukaryota</taxon>
        <taxon>Metazoa</taxon>
        <taxon>Ecdysozoa</taxon>
        <taxon>Arthropoda</taxon>
        <taxon>Hexapoda</taxon>
        <taxon>Insecta</taxon>
        <taxon>Pterygota</taxon>
        <taxon>Neoptera</taxon>
        <taxon>Polyneoptera</taxon>
        <taxon>Phasmatodea</taxon>
        <taxon>Timematodea</taxon>
        <taxon>Timematoidea</taxon>
        <taxon>Timematidae</taxon>
        <taxon>Timema</taxon>
    </lineage>
</organism>
<evidence type="ECO:0000313" key="3">
    <source>
        <dbReference type="EMBL" id="CAD7402706.1"/>
    </source>
</evidence>
<gene>
    <name evidence="3" type="ORF">TCEB3V08_LOCUS6631</name>
</gene>
<dbReference type="AlphaFoldDB" id="A0A7R9CUE8"/>
<feature type="compositionally biased region" description="Polar residues" evidence="1">
    <location>
        <begin position="229"/>
        <end position="242"/>
    </location>
</feature>